<dbReference type="Proteomes" id="UP001595921">
    <property type="component" value="Unassembled WGS sequence"/>
</dbReference>
<accession>A0ABD5PD97</accession>
<dbReference type="Gene3D" id="2.70.180.20">
    <property type="match status" value="1"/>
</dbReference>
<feature type="domain" description="Endonuclease NucS N-terminal PH-like" evidence="9">
    <location>
        <begin position="37"/>
        <end position="125"/>
    </location>
</feature>
<evidence type="ECO:0000256" key="4">
    <source>
        <dbReference type="ARBA" id="ARBA00022801"/>
    </source>
</evidence>
<dbReference type="GO" id="GO:0003677">
    <property type="term" value="F:DNA binding"/>
    <property type="evidence" value="ECO:0007669"/>
    <property type="project" value="UniProtKB-KW"/>
</dbReference>
<comment type="function">
    <text evidence="6">Cleaves both 3' and 5' ssDNA extremities of branched DNA structures.</text>
</comment>
<gene>
    <name evidence="6 10" type="primary">nucS</name>
    <name evidence="10" type="ORF">ACFO0N_10885</name>
</gene>
<dbReference type="NCBIfam" id="NF003270">
    <property type="entry name" value="PRK04247.1"/>
    <property type="match status" value="1"/>
</dbReference>
<keyword evidence="2 6" id="KW-0540">Nuclease</keyword>
<dbReference type="InterPro" id="IPR048301">
    <property type="entry name" value="NucS_C"/>
</dbReference>
<evidence type="ECO:0000313" key="11">
    <source>
        <dbReference type="Proteomes" id="UP001595921"/>
    </source>
</evidence>
<keyword evidence="4 6" id="KW-0378">Hydrolase</keyword>
<dbReference type="CDD" id="cd22341">
    <property type="entry name" value="NucS-like"/>
    <property type="match status" value="1"/>
</dbReference>
<evidence type="ECO:0000256" key="2">
    <source>
        <dbReference type="ARBA" id="ARBA00022722"/>
    </source>
</evidence>
<reference evidence="10 11" key="1">
    <citation type="journal article" date="2019" name="Int. J. Syst. Evol. Microbiol.">
        <title>The Global Catalogue of Microorganisms (GCM) 10K type strain sequencing project: providing services to taxonomists for standard genome sequencing and annotation.</title>
        <authorList>
            <consortium name="The Broad Institute Genomics Platform"/>
            <consortium name="The Broad Institute Genome Sequencing Center for Infectious Disease"/>
            <person name="Wu L."/>
            <person name="Ma J."/>
        </authorList>
    </citation>
    <scope>NUCLEOTIDE SEQUENCE [LARGE SCALE GENOMIC DNA]</scope>
    <source>
        <strain evidence="10 11">CGMCC 1.12553</strain>
    </source>
</reference>
<dbReference type="EMBL" id="JBHSDS010000006">
    <property type="protein sequence ID" value="MFC4358444.1"/>
    <property type="molecule type" value="Genomic_DNA"/>
</dbReference>
<dbReference type="GO" id="GO:0005737">
    <property type="term" value="C:cytoplasm"/>
    <property type="evidence" value="ECO:0007669"/>
    <property type="project" value="UniProtKB-SubCell"/>
</dbReference>
<comment type="subcellular location">
    <subcellularLocation>
        <location evidence="6">Cytoplasm</location>
    </subcellularLocation>
</comment>
<dbReference type="InterPro" id="IPR002793">
    <property type="entry name" value="Endonuclease_NucS"/>
</dbReference>
<sequence>MDRGTDADPPTPGPTTLHAPTHRETLWALEEAFGEGALVTVFGRCTVEYEGRAASSLGPGDRLLILKPDGSALVHTDENQSPVNWQPPGSEHRAAVRDGRLRVRSTRENPDERLDVRFERVHQFSGLPVTGGRSLEVTGSEADLKRRVLERPDLVEAGFTPLATERESAAGPIDVYGEDAEGTPVVVELKRKRVGPDAVGQLKRYVEAVSRERADDRSVRGLLVAPSVTDRARAMLEHDGLEFVAMAPPVSEESAESAESDSSSDSGESSDPSPSSAESDD</sequence>
<dbReference type="EC" id="3.1.-.-" evidence="6"/>
<dbReference type="RefSeq" id="WP_267623828.1">
    <property type="nucleotide sequence ID" value="NZ_JAODIW010000008.1"/>
</dbReference>
<feature type="domain" description="Endonuclease NucS C-terminal" evidence="8">
    <location>
        <begin position="140"/>
        <end position="254"/>
    </location>
</feature>
<dbReference type="AlphaFoldDB" id="A0ABD5PD97"/>
<comment type="caution">
    <text evidence="10">The sequence shown here is derived from an EMBL/GenBank/DDBJ whole genome shotgun (WGS) entry which is preliminary data.</text>
</comment>
<dbReference type="Pfam" id="PF21003">
    <property type="entry name" value="NucS_N"/>
    <property type="match status" value="1"/>
</dbReference>
<keyword evidence="5 6" id="KW-0238">DNA-binding</keyword>
<evidence type="ECO:0000256" key="3">
    <source>
        <dbReference type="ARBA" id="ARBA00022759"/>
    </source>
</evidence>
<proteinExistence type="inferred from homology"/>
<dbReference type="PANTHER" id="PTHR38814">
    <property type="entry name" value="ENDONUCLEASE NUCS"/>
    <property type="match status" value="1"/>
</dbReference>
<name>A0ABD5PD97_9EURY</name>
<evidence type="ECO:0000313" key="10">
    <source>
        <dbReference type="EMBL" id="MFC4358444.1"/>
    </source>
</evidence>
<dbReference type="Pfam" id="PF01939">
    <property type="entry name" value="NucS_C"/>
    <property type="match status" value="1"/>
</dbReference>
<dbReference type="Gene3D" id="3.40.1350.10">
    <property type="match status" value="1"/>
</dbReference>
<dbReference type="InterPro" id="IPR048302">
    <property type="entry name" value="NucS_N"/>
</dbReference>
<evidence type="ECO:0000256" key="1">
    <source>
        <dbReference type="ARBA" id="ARBA00022490"/>
    </source>
</evidence>
<feature type="compositionally biased region" description="Low complexity" evidence="7">
    <location>
        <begin position="260"/>
        <end position="281"/>
    </location>
</feature>
<keyword evidence="11" id="KW-1185">Reference proteome</keyword>
<comment type="similarity">
    <text evidence="6">Belongs to the NucS endonuclease family.</text>
</comment>
<dbReference type="PANTHER" id="PTHR38814:SF1">
    <property type="entry name" value="ENDONUCLEASE NUCS"/>
    <property type="match status" value="1"/>
</dbReference>
<keyword evidence="3 6" id="KW-0255">Endonuclease</keyword>
<evidence type="ECO:0000256" key="7">
    <source>
        <dbReference type="SAM" id="MobiDB-lite"/>
    </source>
</evidence>
<evidence type="ECO:0000259" key="9">
    <source>
        <dbReference type="Pfam" id="PF21003"/>
    </source>
</evidence>
<evidence type="ECO:0000256" key="6">
    <source>
        <dbReference type="HAMAP-Rule" id="MF_00722"/>
    </source>
</evidence>
<dbReference type="GO" id="GO:0000014">
    <property type="term" value="F:single-stranded DNA endodeoxyribonuclease activity"/>
    <property type="evidence" value="ECO:0007669"/>
    <property type="project" value="UniProtKB-UniRule"/>
</dbReference>
<dbReference type="InterPro" id="IPR049173">
    <property type="entry name" value="NucS_N_sf"/>
</dbReference>
<protein>
    <recommendedName>
        <fullName evidence="6">Endonuclease NucS</fullName>
        <ecNumber evidence="6">3.1.-.-</ecNumber>
    </recommendedName>
</protein>
<keyword evidence="1 6" id="KW-0963">Cytoplasm</keyword>
<dbReference type="HAMAP" id="MF_00722">
    <property type="entry name" value="NucS"/>
    <property type="match status" value="1"/>
</dbReference>
<dbReference type="InterPro" id="IPR011856">
    <property type="entry name" value="tRNA_endonuc-like_dom_sf"/>
</dbReference>
<feature type="region of interest" description="Disordered" evidence="7">
    <location>
        <begin position="246"/>
        <end position="281"/>
    </location>
</feature>
<evidence type="ECO:0000256" key="5">
    <source>
        <dbReference type="ARBA" id="ARBA00023125"/>
    </source>
</evidence>
<organism evidence="10 11">
    <name type="scientific">Halobium salinum</name>
    <dbReference type="NCBI Taxonomy" id="1364940"/>
    <lineage>
        <taxon>Archaea</taxon>
        <taxon>Methanobacteriati</taxon>
        <taxon>Methanobacteriota</taxon>
        <taxon>Stenosarchaea group</taxon>
        <taxon>Halobacteria</taxon>
        <taxon>Halobacteriales</taxon>
        <taxon>Haloferacaceae</taxon>
        <taxon>Halobium</taxon>
    </lineage>
</organism>
<evidence type="ECO:0000259" key="8">
    <source>
        <dbReference type="Pfam" id="PF01939"/>
    </source>
</evidence>
<feature type="region of interest" description="Disordered" evidence="7">
    <location>
        <begin position="1"/>
        <end position="20"/>
    </location>
</feature>